<name>A0ABR2FED5_9ROSI</name>
<comment type="similarity">
    <text evidence="2">Belongs to the class-IV pyridoxal-phosphate-dependent aminotransferase family.</text>
</comment>
<dbReference type="InterPro" id="IPR043132">
    <property type="entry name" value="BCAT-like_C"/>
</dbReference>
<accession>A0ABR2FED5</accession>
<dbReference type="EMBL" id="JBBPBM010000006">
    <property type="protein sequence ID" value="KAK8579245.1"/>
    <property type="molecule type" value="Genomic_DNA"/>
</dbReference>
<evidence type="ECO:0000256" key="7">
    <source>
        <dbReference type="ARBA" id="ARBA00035633"/>
    </source>
</evidence>
<evidence type="ECO:0000256" key="3">
    <source>
        <dbReference type="ARBA" id="ARBA00011738"/>
    </source>
</evidence>
<comment type="cofactor">
    <cofactor evidence="1">
        <name>pyridoxal 5'-phosphate</name>
        <dbReference type="ChEBI" id="CHEBI:597326"/>
    </cofactor>
</comment>
<evidence type="ECO:0000313" key="10">
    <source>
        <dbReference type="EMBL" id="KAK8579245.1"/>
    </source>
</evidence>
<keyword evidence="6" id="KW-0456">Lyase</keyword>
<comment type="caution">
    <text evidence="10">The sequence shown here is derived from an EMBL/GenBank/DDBJ whole genome shotgun (WGS) entry which is preliminary data.</text>
</comment>
<dbReference type="InterPro" id="IPR036038">
    <property type="entry name" value="Aminotransferase-like"/>
</dbReference>
<dbReference type="Pfam" id="PF01063">
    <property type="entry name" value="Aminotran_4"/>
    <property type="match status" value="1"/>
</dbReference>
<keyword evidence="5" id="KW-0289">Folate biosynthesis</keyword>
<dbReference type="CDD" id="cd01559">
    <property type="entry name" value="ADCL_like"/>
    <property type="match status" value="1"/>
</dbReference>
<dbReference type="Gene3D" id="3.30.470.10">
    <property type="match status" value="1"/>
</dbReference>
<dbReference type="SUPFAM" id="SSF56752">
    <property type="entry name" value="D-aminoacid aminotransferase-like PLP-dependent enzymes"/>
    <property type="match status" value="1"/>
</dbReference>
<evidence type="ECO:0000313" key="11">
    <source>
        <dbReference type="Proteomes" id="UP001472677"/>
    </source>
</evidence>
<dbReference type="EC" id="4.1.3.38" evidence="8"/>
<dbReference type="InterPro" id="IPR001544">
    <property type="entry name" value="Aminotrans_IV"/>
</dbReference>
<comment type="pathway">
    <text evidence="7">Cofactor biosynthesis; tetrahydrofolate biosynthesis; 4-aminobenzoate from chorismate: step 2/2.</text>
</comment>
<reference evidence="10 11" key="1">
    <citation type="journal article" date="2024" name="G3 (Bethesda)">
        <title>Genome assembly of Hibiscus sabdariffa L. provides insights into metabolisms of medicinal natural products.</title>
        <authorList>
            <person name="Kim T."/>
        </authorList>
    </citation>
    <scope>NUCLEOTIDE SEQUENCE [LARGE SCALE GENOMIC DNA]</scope>
    <source>
        <strain evidence="10">TK-2024</strain>
        <tissue evidence="10">Old leaves</tissue>
    </source>
</reference>
<dbReference type="InterPro" id="IPR050571">
    <property type="entry name" value="Class-IV_PLP-Dep_Aminotrnsfr"/>
</dbReference>
<dbReference type="PANTHER" id="PTHR42743">
    <property type="entry name" value="AMINO-ACID AMINOTRANSFERASE"/>
    <property type="match status" value="1"/>
</dbReference>
<keyword evidence="11" id="KW-1185">Reference proteome</keyword>
<evidence type="ECO:0000256" key="2">
    <source>
        <dbReference type="ARBA" id="ARBA00009320"/>
    </source>
</evidence>
<keyword evidence="4" id="KW-0663">Pyridoxal phosphate</keyword>
<proteinExistence type="inferred from homology"/>
<evidence type="ECO:0000256" key="4">
    <source>
        <dbReference type="ARBA" id="ARBA00022898"/>
    </source>
</evidence>
<evidence type="ECO:0000256" key="1">
    <source>
        <dbReference type="ARBA" id="ARBA00001933"/>
    </source>
</evidence>
<dbReference type="InterPro" id="IPR043131">
    <property type="entry name" value="BCAT-like_N"/>
</dbReference>
<evidence type="ECO:0000256" key="9">
    <source>
        <dbReference type="ARBA" id="ARBA00049529"/>
    </source>
</evidence>
<sequence length="352" mass="38751">MASCNPSSDQKPDEVASMELGSDNDVKVHVFSSSAELIGKLQEKWTPEKRKPYPAMYSSVFGGIVLDPAMMVIPIDDHMVHRGHGVFDTAVILDGYLYELDVHLDRFLRSAAKARITSPFPRSTLRSILLQLTAASQLKEGTLRYWLSAGPGNFLLSSAGCPTPAFYAVAIDEAVWQRKQGVKVITSTIPMKSPLFATMKNVNYLPNVLSVMEAEDQGAFASIWVDEDGFIAEGPNVNVAFITNDKELIFPSFDKILSGCTAKRLLELAPKLVEQERLKSVTTANLTVEEAKRSAEMMYIGSTLPILPITMWDEQPIGDGKVGDLTMALSDLLWHDMVAGPGIQRLRVPYVN</sequence>
<comment type="catalytic activity">
    <reaction evidence="9">
        <text>4-amino-4-deoxychorismate = 4-aminobenzoate + pyruvate + H(+)</text>
        <dbReference type="Rhea" id="RHEA:16201"/>
        <dbReference type="ChEBI" id="CHEBI:15361"/>
        <dbReference type="ChEBI" id="CHEBI:15378"/>
        <dbReference type="ChEBI" id="CHEBI:17836"/>
        <dbReference type="ChEBI" id="CHEBI:58406"/>
        <dbReference type="EC" id="4.1.3.38"/>
    </reaction>
</comment>
<evidence type="ECO:0000256" key="5">
    <source>
        <dbReference type="ARBA" id="ARBA00022909"/>
    </source>
</evidence>
<evidence type="ECO:0000256" key="8">
    <source>
        <dbReference type="ARBA" id="ARBA00035676"/>
    </source>
</evidence>
<protein>
    <recommendedName>
        <fullName evidence="8">aminodeoxychorismate lyase</fullName>
        <ecNumber evidence="8">4.1.3.38</ecNumber>
    </recommendedName>
</protein>
<dbReference type="PANTHER" id="PTHR42743:SF8">
    <property type="entry name" value="OS01G0238500 PROTEIN"/>
    <property type="match status" value="1"/>
</dbReference>
<dbReference type="Gene3D" id="3.20.10.10">
    <property type="entry name" value="D-amino Acid Aminotransferase, subunit A, domain 2"/>
    <property type="match status" value="1"/>
</dbReference>
<evidence type="ECO:0000256" key="6">
    <source>
        <dbReference type="ARBA" id="ARBA00023239"/>
    </source>
</evidence>
<gene>
    <name evidence="10" type="ORF">V6N12_069574</name>
</gene>
<organism evidence="10 11">
    <name type="scientific">Hibiscus sabdariffa</name>
    <name type="common">roselle</name>
    <dbReference type="NCBI Taxonomy" id="183260"/>
    <lineage>
        <taxon>Eukaryota</taxon>
        <taxon>Viridiplantae</taxon>
        <taxon>Streptophyta</taxon>
        <taxon>Embryophyta</taxon>
        <taxon>Tracheophyta</taxon>
        <taxon>Spermatophyta</taxon>
        <taxon>Magnoliopsida</taxon>
        <taxon>eudicotyledons</taxon>
        <taxon>Gunneridae</taxon>
        <taxon>Pentapetalae</taxon>
        <taxon>rosids</taxon>
        <taxon>malvids</taxon>
        <taxon>Malvales</taxon>
        <taxon>Malvaceae</taxon>
        <taxon>Malvoideae</taxon>
        <taxon>Hibiscus</taxon>
    </lineage>
</organism>
<dbReference type="Proteomes" id="UP001472677">
    <property type="component" value="Unassembled WGS sequence"/>
</dbReference>
<dbReference type="InterPro" id="IPR017824">
    <property type="entry name" value="Aminodeoxychorismate_lyase_IV"/>
</dbReference>
<comment type="subunit">
    <text evidence="3">Homodimer.</text>
</comment>